<evidence type="ECO:0000313" key="3">
    <source>
        <dbReference type="EMBL" id="KAJ3040279.1"/>
    </source>
</evidence>
<dbReference type="PANTHER" id="PTHR16092:SF14">
    <property type="entry name" value="EXOCYST COMPLEX COMPONENT 1 ISOFORM X1"/>
    <property type="match status" value="1"/>
</dbReference>
<dbReference type="GO" id="GO:0006887">
    <property type="term" value="P:exocytosis"/>
    <property type="evidence" value="ECO:0007669"/>
    <property type="project" value="TreeGrafter"/>
</dbReference>
<dbReference type="PANTHER" id="PTHR16092">
    <property type="entry name" value="SEC3/SYNTAXIN-RELATED"/>
    <property type="match status" value="1"/>
</dbReference>
<feature type="domain" description="Exocyst complex component Sec3 C-terminal" evidence="2">
    <location>
        <begin position="75"/>
        <end position="391"/>
    </location>
</feature>
<evidence type="ECO:0000259" key="2">
    <source>
        <dbReference type="Pfam" id="PF20654"/>
    </source>
</evidence>
<feature type="compositionally biased region" description="Polar residues" evidence="1">
    <location>
        <begin position="28"/>
        <end position="37"/>
    </location>
</feature>
<sequence>MLVPVMIREQNFISDLFSLNAKTKGMVSSTMDLSSPSTPSPVNPLSPLTPTTAPPTTLKLIKEWQSALDRPREAIKDVKAHKRVHELVEGLFSDVRDEMLVMTESALKGDPTFAVSMMVRLESYLDDLKPTGHTFIVALFEGVYGKLKGIFEKFVDEQMKAIDETKVTSKKRSGILSFIRTFPRFVDRIERYLPSYEGPTRQMADKAYSQIVAKMFEALEEVGQQVAANNTETKGGSDDKEFLNIHILNVENMHHLHTSLRPLKVPSLNPATKQSKQIYEDHLSEYCKVVIRKPLGKLYDFFEGVDALIKAGQSAPEEVAYNISFNKSAAKDVVKKYPGKEIKKGLESLYKRVDKHFPDEEGLLQVVWRGIQEEFMKRTQRYEDILKQCYRESGIRLDFSMEELLGYFSELARAH</sequence>
<dbReference type="GO" id="GO:0005546">
    <property type="term" value="F:phosphatidylinositol-4,5-bisphosphate binding"/>
    <property type="evidence" value="ECO:0007669"/>
    <property type="project" value="TreeGrafter"/>
</dbReference>
<name>A0AAD5S5D4_9FUNG</name>
<reference evidence="3" key="1">
    <citation type="submission" date="2020-05" db="EMBL/GenBank/DDBJ databases">
        <title>Phylogenomic resolution of chytrid fungi.</title>
        <authorList>
            <person name="Stajich J.E."/>
            <person name="Amses K."/>
            <person name="Simmons R."/>
            <person name="Seto K."/>
            <person name="Myers J."/>
            <person name="Bonds A."/>
            <person name="Quandt C.A."/>
            <person name="Barry K."/>
            <person name="Liu P."/>
            <person name="Grigoriev I."/>
            <person name="Longcore J.E."/>
            <person name="James T.Y."/>
        </authorList>
    </citation>
    <scope>NUCLEOTIDE SEQUENCE</scope>
    <source>
        <strain evidence="3">JEL0318</strain>
    </source>
</reference>
<keyword evidence="4" id="KW-1185">Reference proteome</keyword>
<feature type="region of interest" description="Disordered" evidence="1">
    <location>
        <begin position="28"/>
        <end position="52"/>
    </location>
</feature>
<dbReference type="GO" id="GO:0005886">
    <property type="term" value="C:plasma membrane"/>
    <property type="evidence" value="ECO:0007669"/>
    <property type="project" value="TreeGrafter"/>
</dbReference>
<dbReference type="Proteomes" id="UP001212841">
    <property type="component" value="Unassembled WGS sequence"/>
</dbReference>
<evidence type="ECO:0000256" key="1">
    <source>
        <dbReference type="SAM" id="MobiDB-lite"/>
    </source>
</evidence>
<dbReference type="InterPro" id="IPR048628">
    <property type="entry name" value="Sec3_C"/>
</dbReference>
<dbReference type="AlphaFoldDB" id="A0AAD5S5D4"/>
<proteinExistence type="predicted"/>
<organism evidence="3 4">
    <name type="scientific">Rhizophlyctis rosea</name>
    <dbReference type="NCBI Taxonomy" id="64517"/>
    <lineage>
        <taxon>Eukaryota</taxon>
        <taxon>Fungi</taxon>
        <taxon>Fungi incertae sedis</taxon>
        <taxon>Chytridiomycota</taxon>
        <taxon>Chytridiomycota incertae sedis</taxon>
        <taxon>Chytridiomycetes</taxon>
        <taxon>Rhizophlyctidales</taxon>
        <taxon>Rhizophlyctidaceae</taxon>
        <taxon>Rhizophlyctis</taxon>
    </lineage>
</organism>
<evidence type="ECO:0000313" key="4">
    <source>
        <dbReference type="Proteomes" id="UP001212841"/>
    </source>
</evidence>
<accession>A0AAD5S5D4</accession>
<dbReference type="GO" id="GO:0006893">
    <property type="term" value="P:Golgi to plasma membrane transport"/>
    <property type="evidence" value="ECO:0007669"/>
    <property type="project" value="TreeGrafter"/>
</dbReference>
<comment type="caution">
    <text evidence="3">The sequence shown here is derived from an EMBL/GenBank/DDBJ whole genome shotgun (WGS) entry which is preliminary data.</text>
</comment>
<dbReference type="Pfam" id="PF20654">
    <property type="entry name" value="Sec3_C-term"/>
    <property type="match status" value="1"/>
</dbReference>
<dbReference type="GO" id="GO:0000145">
    <property type="term" value="C:exocyst"/>
    <property type="evidence" value="ECO:0007669"/>
    <property type="project" value="TreeGrafter"/>
</dbReference>
<protein>
    <recommendedName>
        <fullName evidence="2">Exocyst complex component Sec3 C-terminal domain-containing protein</fullName>
    </recommendedName>
</protein>
<dbReference type="EMBL" id="JADGJD010001570">
    <property type="protein sequence ID" value="KAJ3040279.1"/>
    <property type="molecule type" value="Genomic_DNA"/>
</dbReference>
<gene>
    <name evidence="3" type="ORF">HK097_002606</name>
</gene>